<keyword evidence="7 11" id="KW-1133">Transmembrane helix</keyword>
<keyword evidence="6" id="KW-0677">Repeat</keyword>
<dbReference type="InterPro" id="IPR000372">
    <property type="entry name" value="LRRNT"/>
</dbReference>
<protein>
    <recommendedName>
        <fullName evidence="12">TIR domain-containing protein</fullName>
    </recommendedName>
</protein>
<evidence type="ECO:0000256" key="9">
    <source>
        <dbReference type="ARBA" id="ARBA00023170"/>
    </source>
</evidence>
<dbReference type="PROSITE" id="PS50104">
    <property type="entry name" value="TIR"/>
    <property type="match status" value="1"/>
</dbReference>
<sequence length="1112" mass="129374">MTYENSTDIKIRVKDLPFSADDGQILRALEGYTCVILKQNAKSGTWEKWIPSFVKRTDLLCPSDLCILDPTLTITSKNDCCTCLAKPSWKFNQWIYDLVLEYTRRGGIAKLIGETTVNSRLVHNNGFLSHLPYNLCNFGKIVEIETTYNKISSIGNISCLQILNTLDLSHNSIESIGNSTFKHLPLLRELRLTHNGIKTVEPFALPGTTMSIFWVDLSSNNMTKLDISNVFSENRFCRYDFSSNRIIQIVNEQNFQINVNKKYHGGFVDLDLNDITQWFDFKDLGMHDIFILGKIRRFVFSLQKLKWTCDCRMEPFYELSQDALPRMWRDFLNVTCWDPPEYRGLSITEHFVKGDRLDLLICNKTSADKCPQKCYCFYQPKNRKTVVNCTDVGLTALPKFVPEGNNLTLLFDGNNIEFLEHREYFNRSSVISLSNNKLHTISSNAIEIIGSNAVLDLSGNNMNELPRYIQTFDPCNTKLGKIKISCSCDDHWLVDWVKNKRAKKCKNTTEIICFIGDEYVSTIDLDLGKFCNDDDSYLTFFNILFGLIIALLLGICGVLYTFRYELFILKRKFMNRKSMKIYPLHKYDVFISFDDDDTELRFWVMKTLASYLQGACYKTFIPCRDDSNEITQWFDFKDLGIDDINILGKVLQFGFSLQKMKWTCDCRMEPFLELSKDVLNIIWRDYFNVTCWDPPEYHGLSITDYFMEGDHLDLLICNRSSADKCPKECYCFYQPKNRRTVVNCTGVELLELPKYVPEGDNLTLLFDENDIEFLEYREYFNRSSVISLPKNKLHAISSNAIESIDSNIVLDLSDNNMNELPRDIQSFDPCITKLGKTKISCGCGDQWLVDWVKNKRAGQCKNTTEIICFIENGYVSTIDLDLENFCNGDSNLIFLNISFGIIIGLLLGLFGVLYTFRYELLILKRRFMNQKYTKIYPLLKYDVFISFNDNDTELRFWVMKRLASYLKGACYKTFIPCRDGKFGDIREEALIDNINICKNYIVILCDKYHTEDTFWTTVEWKYIWHSFKQNKERQIIIINYHQLESSEIREEKLKAFVRVGTDIDFSNKKHDLFQDIHYRLGSPILTNNGLKCANTKFIAKSLHSQEMFMLDI</sequence>
<evidence type="ECO:0000256" key="1">
    <source>
        <dbReference type="ARBA" id="ARBA00004167"/>
    </source>
</evidence>
<evidence type="ECO:0000256" key="2">
    <source>
        <dbReference type="ARBA" id="ARBA00009634"/>
    </source>
</evidence>
<evidence type="ECO:0000256" key="8">
    <source>
        <dbReference type="ARBA" id="ARBA00023136"/>
    </source>
</evidence>
<dbReference type="Pfam" id="PF13855">
    <property type="entry name" value="LRR_8"/>
    <property type="match status" value="1"/>
</dbReference>
<keyword evidence="8 11" id="KW-0472">Membrane</keyword>
<proteinExistence type="inferred from homology"/>
<dbReference type="Proteomes" id="UP000507470">
    <property type="component" value="Unassembled WGS sequence"/>
</dbReference>
<dbReference type="SUPFAM" id="SSF52058">
    <property type="entry name" value="L domain-like"/>
    <property type="match status" value="3"/>
</dbReference>
<keyword evidence="4 11" id="KW-0812">Transmembrane</keyword>
<feature type="transmembrane region" description="Helical" evidence="11">
    <location>
        <begin position="537"/>
        <end position="562"/>
    </location>
</feature>
<dbReference type="OrthoDB" id="6044702at2759"/>
<feature type="domain" description="TIR" evidence="12">
    <location>
        <begin position="939"/>
        <end position="1080"/>
    </location>
</feature>
<dbReference type="GO" id="GO:0005886">
    <property type="term" value="C:plasma membrane"/>
    <property type="evidence" value="ECO:0007669"/>
    <property type="project" value="TreeGrafter"/>
</dbReference>
<reference evidence="13 14" key="1">
    <citation type="submission" date="2020-06" db="EMBL/GenBank/DDBJ databases">
        <authorList>
            <person name="Li R."/>
            <person name="Bekaert M."/>
        </authorList>
    </citation>
    <scope>NUCLEOTIDE SEQUENCE [LARGE SCALE GENOMIC DNA]</scope>
    <source>
        <strain evidence="14">wild</strain>
    </source>
</reference>
<keyword evidence="5" id="KW-0732">Signal</keyword>
<organism evidence="13 14">
    <name type="scientific">Mytilus coruscus</name>
    <name type="common">Sea mussel</name>
    <dbReference type="NCBI Taxonomy" id="42192"/>
    <lineage>
        <taxon>Eukaryota</taxon>
        <taxon>Metazoa</taxon>
        <taxon>Spiralia</taxon>
        <taxon>Lophotrochozoa</taxon>
        <taxon>Mollusca</taxon>
        <taxon>Bivalvia</taxon>
        <taxon>Autobranchia</taxon>
        <taxon>Pteriomorphia</taxon>
        <taxon>Mytilida</taxon>
        <taxon>Mytiloidea</taxon>
        <taxon>Mytilidae</taxon>
        <taxon>Mytilinae</taxon>
        <taxon>Mytilus</taxon>
    </lineage>
</organism>
<keyword evidence="3" id="KW-0433">Leucine-rich repeat</keyword>
<comment type="similarity">
    <text evidence="2">Belongs to the Toll-like receptor family.</text>
</comment>
<evidence type="ECO:0000256" key="10">
    <source>
        <dbReference type="ARBA" id="ARBA00023180"/>
    </source>
</evidence>
<dbReference type="InterPro" id="IPR001611">
    <property type="entry name" value="Leu-rich_rpt"/>
</dbReference>
<evidence type="ECO:0000256" key="4">
    <source>
        <dbReference type="ARBA" id="ARBA00022692"/>
    </source>
</evidence>
<evidence type="ECO:0000313" key="13">
    <source>
        <dbReference type="EMBL" id="CAC5358704.1"/>
    </source>
</evidence>
<dbReference type="Gene3D" id="3.80.10.10">
    <property type="entry name" value="Ribonuclease Inhibitor"/>
    <property type="match status" value="3"/>
</dbReference>
<dbReference type="SMART" id="SM00013">
    <property type="entry name" value="LRRNT"/>
    <property type="match status" value="2"/>
</dbReference>
<dbReference type="GO" id="GO:0038023">
    <property type="term" value="F:signaling receptor activity"/>
    <property type="evidence" value="ECO:0007669"/>
    <property type="project" value="TreeGrafter"/>
</dbReference>
<evidence type="ECO:0000256" key="7">
    <source>
        <dbReference type="ARBA" id="ARBA00022989"/>
    </source>
</evidence>
<accession>A0A6J8A031</accession>
<evidence type="ECO:0000256" key="5">
    <source>
        <dbReference type="ARBA" id="ARBA00022729"/>
    </source>
</evidence>
<dbReference type="SMART" id="SM00369">
    <property type="entry name" value="LRR_TYP"/>
    <property type="match status" value="4"/>
</dbReference>
<dbReference type="EMBL" id="CACVKT020000392">
    <property type="protein sequence ID" value="CAC5358704.1"/>
    <property type="molecule type" value="Genomic_DNA"/>
</dbReference>
<keyword evidence="10" id="KW-0325">Glycoprotein</keyword>
<dbReference type="PANTHER" id="PTHR24365:SF541">
    <property type="entry name" value="PROTEIN TOLL-RELATED"/>
    <property type="match status" value="1"/>
</dbReference>
<gene>
    <name evidence="13" type="ORF">MCOR_1839</name>
</gene>
<dbReference type="Pfam" id="PF01582">
    <property type="entry name" value="TIR"/>
    <property type="match status" value="1"/>
</dbReference>
<name>A0A6J8A031_MYTCO</name>
<dbReference type="GO" id="GO:0007165">
    <property type="term" value="P:signal transduction"/>
    <property type="evidence" value="ECO:0007669"/>
    <property type="project" value="InterPro"/>
</dbReference>
<dbReference type="Gene3D" id="3.40.50.10140">
    <property type="entry name" value="Toll/interleukin-1 receptor homology (TIR) domain"/>
    <property type="match status" value="1"/>
</dbReference>
<keyword evidence="9" id="KW-0675">Receptor</keyword>
<dbReference type="AlphaFoldDB" id="A0A6J8A031"/>
<dbReference type="PROSITE" id="PS51450">
    <property type="entry name" value="LRR"/>
    <property type="match status" value="1"/>
</dbReference>
<keyword evidence="14" id="KW-1185">Reference proteome</keyword>
<evidence type="ECO:0000313" key="14">
    <source>
        <dbReference type="Proteomes" id="UP000507470"/>
    </source>
</evidence>
<evidence type="ECO:0000256" key="11">
    <source>
        <dbReference type="SAM" id="Phobius"/>
    </source>
</evidence>
<dbReference type="PANTHER" id="PTHR24365">
    <property type="entry name" value="TOLL-LIKE RECEPTOR"/>
    <property type="match status" value="1"/>
</dbReference>
<dbReference type="InterPro" id="IPR000157">
    <property type="entry name" value="TIR_dom"/>
</dbReference>
<evidence type="ECO:0000256" key="6">
    <source>
        <dbReference type="ARBA" id="ARBA00022737"/>
    </source>
</evidence>
<evidence type="ECO:0000256" key="3">
    <source>
        <dbReference type="ARBA" id="ARBA00022614"/>
    </source>
</evidence>
<dbReference type="InterPro" id="IPR032675">
    <property type="entry name" value="LRR_dom_sf"/>
</dbReference>
<dbReference type="InterPro" id="IPR003591">
    <property type="entry name" value="Leu-rich_rpt_typical-subtyp"/>
</dbReference>
<feature type="transmembrane region" description="Helical" evidence="11">
    <location>
        <begin position="892"/>
        <end position="916"/>
    </location>
</feature>
<dbReference type="SUPFAM" id="SSF52200">
    <property type="entry name" value="Toll/Interleukin receptor TIR domain"/>
    <property type="match status" value="2"/>
</dbReference>
<evidence type="ECO:0000259" key="12">
    <source>
        <dbReference type="PROSITE" id="PS50104"/>
    </source>
</evidence>
<comment type="subcellular location">
    <subcellularLocation>
        <location evidence="1">Membrane</location>
        <topology evidence="1">Single-pass membrane protein</topology>
    </subcellularLocation>
</comment>
<dbReference type="InterPro" id="IPR035897">
    <property type="entry name" value="Toll_tir_struct_dom_sf"/>
</dbReference>